<dbReference type="Proteomes" id="UP000092460">
    <property type="component" value="Unassembled WGS sequence"/>
</dbReference>
<protein>
    <submittedName>
        <fullName evidence="1">Uncharacterized protein</fullName>
    </submittedName>
</protein>
<evidence type="ECO:0000313" key="2">
    <source>
        <dbReference type="Proteomes" id="UP000092460"/>
    </source>
</evidence>
<dbReference type="AlphaFoldDB" id="A0A1B0AUQ4"/>
<proteinExistence type="predicted"/>
<reference evidence="1" key="2">
    <citation type="submission" date="2020-05" db="UniProtKB">
        <authorList>
            <consortium name="EnsemblMetazoa"/>
        </authorList>
    </citation>
    <scope>IDENTIFICATION</scope>
    <source>
        <strain evidence="1">IAEA</strain>
    </source>
</reference>
<dbReference type="EMBL" id="JXJN01003716">
    <property type="status" value="NOT_ANNOTATED_CDS"/>
    <property type="molecule type" value="Genomic_DNA"/>
</dbReference>
<reference evidence="2" key="1">
    <citation type="submission" date="2015-01" db="EMBL/GenBank/DDBJ databases">
        <authorList>
            <person name="Aksoy S."/>
            <person name="Warren W."/>
            <person name="Wilson R.K."/>
        </authorList>
    </citation>
    <scope>NUCLEOTIDE SEQUENCE [LARGE SCALE GENOMIC DNA]</scope>
    <source>
        <strain evidence="2">IAEA</strain>
    </source>
</reference>
<sequence length="148" mass="16746">MNKVIETDLGHTEIRPYLIISSNPRTLDTKVSLEMHIFRKNVSYGTIRKSKNVAQLVVLVFYLHFSSQPQCFQHCAVGIGVMVAVREEFWVYITLSQHTAIATLFIICQCLVLSVREIFSNKFSCDSANTCNGTSFKFQNVPATETYG</sequence>
<organism evidence="1 2">
    <name type="scientific">Glossina palpalis gambiensis</name>
    <dbReference type="NCBI Taxonomy" id="67801"/>
    <lineage>
        <taxon>Eukaryota</taxon>
        <taxon>Metazoa</taxon>
        <taxon>Ecdysozoa</taxon>
        <taxon>Arthropoda</taxon>
        <taxon>Hexapoda</taxon>
        <taxon>Insecta</taxon>
        <taxon>Pterygota</taxon>
        <taxon>Neoptera</taxon>
        <taxon>Endopterygota</taxon>
        <taxon>Diptera</taxon>
        <taxon>Brachycera</taxon>
        <taxon>Muscomorpha</taxon>
        <taxon>Hippoboscoidea</taxon>
        <taxon>Glossinidae</taxon>
        <taxon>Glossina</taxon>
    </lineage>
</organism>
<evidence type="ECO:0000313" key="1">
    <source>
        <dbReference type="EnsemblMetazoa" id="GPPI009354-PA"/>
    </source>
</evidence>
<accession>A0A1B0AUQ4</accession>
<dbReference type="VEuPathDB" id="VectorBase:GPPI009354"/>
<dbReference type="EnsemblMetazoa" id="GPPI009354-RA">
    <property type="protein sequence ID" value="GPPI009354-PA"/>
    <property type="gene ID" value="GPPI009354"/>
</dbReference>
<keyword evidence="2" id="KW-1185">Reference proteome</keyword>
<name>A0A1B0AUQ4_9MUSC</name>